<feature type="transmembrane region" description="Helical" evidence="1">
    <location>
        <begin position="314"/>
        <end position="334"/>
    </location>
</feature>
<keyword evidence="4" id="KW-1185">Reference proteome</keyword>
<gene>
    <name evidence="3" type="ORF">ACFQ0E_17935</name>
</gene>
<dbReference type="InterPro" id="IPR033881">
    <property type="entry name" value="vWA_BatA_type"/>
</dbReference>
<dbReference type="PROSITE" id="PS50234">
    <property type="entry name" value="VWFA"/>
    <property type="match status" value="1"/>
</dbReference>
<dbReference type="Proteomes" id="UP001597110">
    <property type="component" value="Unassembled WGS sequence"/>
</dbReference>
<keyword evidence="1" id="KW-1133">Transmembrane helix</keyword>
<dbReference type="SUPFAM" id="SSF53300">
    <property type="entry name" value="vWA-like"/>
    <property type="match status" value="1"/>
</dbReference>
<keyword evidence="1" id="KW-0472">Membrane</keyword>
<protein>
    <submittedName>
        <fullName evidence="3">VWA domain-containing protein</fullName>
    </submittedName>
</protein>
<dbReference type="InterPro" id="IPR050768">
    <property type="entry name" value="UPF0353/GerABKA_families"/>
</dbReference>
<accession>A0ABW2YGZ6</accession>
<dbReference type="InterPro" id="IPR036465">
    <property type="entry name" value="vWFA_dom_sf"/>
</dbReference>
<organism evidence="3 4">
    <name type="scientific">Lysobacter brunescens</name>
    <dbReference type="NCBI Taxonomy" id="262323"/>
    <lineage>
        <taxon>Bacteria</taxon>
        <taxon>Pseudomonadati</taxon>
        <taxon>Pseudomonadota</taxon>
        <taxon>Gammaproteobacteria</taxon>
        <taxon>Lysobacterales</taxon>
        <taxon>Lysobacteraceae</taxon>
        <taxon>Lysobacter</taxon>
    </lineage>
</organism>
<reference evidence="4" key="1">
    <citation type="journal article" date="2019" name="Int. J. Syst. Evol. Microbiol.">
        <title>The Global Catalogue of Microorganisms (GCM) 10K type strain sequencing project: providing services to taxonomists for standard genome sequencing and annotation.</title>
        <authorList>
            <consortium name="The Broad Institute Genomics Platform"/>
            <consortium name="The Broad Institute Genome Sequencing Center for Infectious Disease"/>
            <person name="Wu L."/>
            <person name="Ma J."/>
        </authorList>
    </citation>
    <scope>NUCLEOTIDE SEQUENCE [LARGE SCALE GENOMIC DNA]</scope>
    <source>
        <strain evidence="4">CCUG 55585</strain>
    </source>
</reference>
<evidence type="ECO:0000256" key="1">
    <source>
        <dbReference type="SAM" id="Phobius"/>
    </source>
</evidence>
<feature type="domain" description="VWFA" evidence="2">
    <location>
        <begin position="99"/>
        <end position="294"/>
    </location>
</feature>
<dbReference type="CDD" id="cd01467">
    <property type="entry name" value="vWA_BatA_type"/>
    <property type="match status" value="1"/>
</dbReference>
<name>A0ABW2YGZ6_9GAMM</name>
<dbReference type="PANTHER" id="PTHR22550:SF18">
    <property type="entry name" value="VWFA DOMAIN-CONTAINING PROTEIN"/>
    <property type="match status" value="1"/>
</dbReference>
<sequence>MTLAELFAPLFAAFAWPWLLLALPLPWLARRVLPGRDAGAPGLRVPYGDRLGALAGNTGPVRARGIPALAWLAWCLLVVAAARPQQLGDVVQPPQTGRDLMLAVDLSGSMEERDIELGGRVVSRLTAGKAVIADFLERRAGDRVGLIVFGERAYALTPLTRDLDTVREQLDGTVTRLAGGGTAIGDAIALATKRLRKQPPGQRVLILLTDGVNSAGILDPLKAAELARDDGVRIHTIAFGGYGAGLSVFGVPIRMPGQAQQTDETTLQRIAQTTGGRAFVARDVDQLLGIYADIDRIEPVKHPGLRLRPRIERFAWPLAGALLCAALMLLLGAAGQAGVRVPGRASR</sequence>
<evidence type="ECO:0000313" key="4">
    <source>
        <dbReference type="Proteomes" id="UP001597110"/>
    </source>
</evidence>
<feature type="transmembrane region" description="Helical" evidence="1">
    <location>
        <begin position="6"/>
        <end position="28"/>
    </location>
</feature>
<comment type="caution">
    <text evidence="3">The sequence shown here is derived from an EMBL/GenBank/DDBJ whole genome shotgun (WGS) entry which is preliminary data.</text>
</comment>
<dbReference type="RefSeq" id="WP_386826181.1">
    <property type="nucleotide sequence ID" value="NZ_JBHTIF010000005.1"/>
</dbReference>
<evidence type="ECO:0000313" key="3">
    <source>
        <dbReference type="EMBL" id="MFD0727479.1"/>
    </source>
</evidence>
<dbReference type="EMBL" id="JBHTIF010000005">
    <property type="protein sequence ID" value="MFD0727479.1"/>
    <property type="molecule type" value="Genomic_DNA"/>
</dbReference>
<dbReference type="Pfam" id="PF00092">
    <property type="entry name" value="VWA"/>
    <property type="match status" value="1"/>
</dbReference>
<dbReference type="PANTHER" id="PTHR22550">
    <property type="entry name" value="SPORE GERMINATION PROTEIN"/>
    <property type="match status" value="1"/>
</dbReference>
<dbReference type="SMART" id="SM00327">
    <property type="entry name" value="VWA"/>
    <property type="match status" value="1"/>
</dbReference>
<proteinExistence type="predicted"/>
<evidence type="ECO:0000259" key="2">
    <source>
        <dbReference type="PROSITE" id="PS50234"/>
    </source>
</evidence>
<keyword evidence="1" id="KW-0812">Transmembrane</keyword>
<dbReference type="InterPro" id="IPR002035">
    <property type="entry name" value="VWF_A"/>
</dbReference>
<dbReference type="Gene3D" id="3.40.50.410">
    <property type="entry name" value="von Willebrand factor, type A domain"/>
    <property type="match status" value="1"/>
</dbReference>